<evidence type="ECO:0000256" key="2">
    <source>
        <dbReference type="PIRSR" id="PIRSR605511-1"/>
    </source>
</evidence>
<dbReference type="EMBL" id="CADIKF010000002">
    <property type="protein sequence ID" value="CAB3748317.1"/>
    <property type="molecule type" value="Genomic_DNA"/>
</dbReference>
<evidence type="ECO:0000313" key="5">
    <source>
        <dbReference type="EMBL" id="CAB3748317.1"/>
    </source>
</evidence>
<dbReference type="EC" id="3.1.1.17" evidence="5"/>
<dbReference type="AlphaFoldDB" id="A0A6J5D4L3"/>
<dbReference type="RefSeq" id="WP_175109201.1">
    <property type="nucleotide sequence ID" value="NZ_CADIKF010000002.1"/>
</dbReference>
<evidence type="ECO:0000259" key="4">
    <source>
        <dbReference type="Pfam" id="PF08450"/>
    </source>
</evidence>
<dbReference type="PRINTS" id="PR01790">
    <property type="entry name" value="SMP30FAMILY"/>
</dbReference>
<accession>A0A6J5D4L3</accession>
<evidence type="ECO:0000256" key="1">
    <source>
        <dbReference type="ARBA" id="ARBA00022801"/>
    </source>
</evidence>
<sequence>MPSATSPDCTVHTFDPRFDALRLQGASVECLYHGTQWSEGPVWFEDERYLLWSDIPNNRILRWDETTGAVTTFRHASSHANGNTRDREGRLITCEHQAGRVTRTERDGTVTVLADAYQGKRLNSPNDVIVRSDGSIWFTDPSFAINAFNGRAPREPELPQSVYRIDAQSGKVSLVTDEVLGPNGLAFSPDEALLYIVESRAEPRKIRAFDVVQDGRALAKNRVLIDAGEGRPDGLRIDIHGNLWCGWGGAASLDGVRIFSPRGQPLGHIDLPERCANVCFGGQRRDRLFMATVHGLYALRVDTQGVEGG</sequence>
<keyword evidence="6" id="KW-1185">Reference proteome</keyword>
<reference evidence="5 6" key="1">
    <citation type="submission" date="2020-04" db="EMBL/GenBank/DDBJ databases">
        <authorList>
            <person name="De Canck E."/>
        </authorList>
    </citation>
    <scope>NUCLEOTIDE SEQUENCE [LARGE SCALE GENOMIC DNA]</scope>
    <source>
        <strain evidence="5 6">LMG 29739</strain>
    </source>
</reference>
<feature type="binding site" evidence="3">
    <location>
        <position position="126"/>
    </location>
    <ligand>
        <name>substrate</name>
    </ligand>
</feature>
<dbReference type="PANTHER" id="PTHR47572">
    <property type="entry name" value="LIPOPROTEIN-RELATED"/>
    <property type="match status" value="1"/>
</dbReference>
<dbReference type="GO" id="GO:0004341">
    <property type="term" value="F:gluconolactonase activity"/>
    <property type="evidence" value="ECO:0007669"/>
    <property type="project" value="UniProtKB-EC"/>
</dbReference>
<dbReference type="InterPro" id="IPR051262">
    <property type="entry name" value="SMP-30/CGR1_Lactonase"/>
</dbReference>
<dbReference type="InterPro" id="IPR011042">
    <property type="entry name" value="6-blade_b-propeller_TolB-like"/>
</dbReference>
<dbReference type="InterPro" id="IPR013658">
    <property type="entry name" value="SGL"/>
</dbReference>
<evidence type="ECO:0000256" key="3">
    <source>
        <dbReference type="PIRSR" id="PIRSR605511-2"/>
    </source>
</evidence>
<keyword evidence="3" id="KW-0479">Metal-binding</keyword>
<feature type="binding site" evidence="3">
    <location>
        <position position="233"/>
    </location>
    <ligand>
        <name>a divalent metal cation</name>
        <dbReference type="ChEBI" id="CHEBI:60240"/>
    </ligand>
</feature>
<dbReference type="InterPro" id="IPR005511">
    <property type="entry name" value="SMP-30"/>
</dbReference>
<dbReference type="Gene3D" id="2.120.10.30">
    <property type="entry name" value="TolB, C-terminal domain"/>
    <property type="match status" value="1"/>
</dbReference>
<keyword evidence="1 5" id="KW-0378">Hydrolase</keyword>
<protein>
    <submittedName>
        <fullName evidence="5">Gluconolactonase</fullName>
        <ecNumber evidence="5">3.1.1.17</ecNumber>
    </submittedName>
</protein>
<proteinExistence type="predicted"/>
<feature type="active site" description="Proton donor/acceptor" evidence="2">
    <location>
        <position position="233"/>
    </location>
</feature>
<comment type="cofactor">
    <cofactor evidence="3">
        <name>Zn(2+)</name>
        <dbReference type="ChEBI" id="CHEBI:29105"/>
    </cofactor>
    <text evidence="3">Binds 1 divalent metal cation per subunit.</text>
</comment>
<dbReference type="GO" id="GO:0046872">
    <property type="term" value="F:metal ion binding"/>
    <property type="evidence" value="ECO:0007669"/>
    <property type="project" value="UniProtKB-KW"/>
</dbReference>
<name>A0A6J5D4L3_9BURK</name>
<feature type="binding site" evidence="3">
    <location>
        <position position="39"/>
    </location>
    <ligand>
        <name>a divalent metal cation</name>
        <dbReference type="ChEBI" id="CHEBI:60240"/>
    </ligand>
</feature>
<feature type="binding site" evidence="3">
    <location>
        <position position="183"/>
    </location>
    <ligand>
        <name>a divalent metal cation</name>
        <dbReference type="ChEBI" id="CHEBI:60240"/>
    </ligand>
</feature>
<organism evidence="5 6">
    <name type="scientific">Paraburkholderia solisilvae</name>
    <dbReference type="NCBI Taxonomy" id="624376"/>
    <lineage>
        <taxon>Bacteria</taxon>
        <taxon>Pseudomonadati</taxon>
        <taxon>Pseudomonadota</taxon>
        <taxon>Betaproteobacteria</taxon>
        <taxon>Burkholderiales</taxon>
        <taxon>Burkholderiaceae</taxon>
        <taxon>Paraburkholderia</taxon>
    </lineage>
</organism>
<dbReference type="PANTHER" id="PTHR47572:SF4">
    <property type="entry name" value="LACTONASE DRP35"/>
    <property type="match status" value="1"/>
</dbReference>
<dbReference type="Proteomes" id="UP000494329">
    <property type="component" value="Unassembled WGS sequence"/>
</dbReference>
<gene>
    <name evidence="5" type="primary">gnl_1</name>
    <name evidence="5" type="ORF">LMG29739_00539</name>
</gene>
<dbReference type="SUPFAM" id="SSF63829">
    <property type="entry name" value="Calcium-dependent phosphotriesterase"/>
    <property type="match status" value="1"/>
</dbReference>
<evidence type="ECO:0000313" key="6">
    <source>
        <dbReference type="Proteomes" id="UP000494329"/>
    </source>
</evidence>
<feature type="domain" description="SMP-30/Gluconolactonase/LRE-like region" evidence="4">
    <location>
        <begin position="37"/>
        <end position="293"/>
    </location>
</feature>
<keyword evidence="3" id="KW-0862">Zinc</keyword>
<dbReference type="Pfam" id="PF08450">
    <property type="entry name" value="SGL"/>
    <property type="match status" value="1"/>
</dbReference>